<dbReference type="SUPFAM" id="SSF52058">
    <property type="entry name" value="L domain-like"/>
    <property type="match status" value="1"/>
</dbReference>
<feature type="domain" description="Disease resistance R13L4/SHOC-2-like LRR" evidence="2">
    <location>
        <begin position="270"/>
        <end position="394"/>
    </location>
</feature>
<evidence type="ECO:0000256" key="1">
    <source>
        <dbReference type="ARBA" id="ARBA00022737"/>
    </source>
</evidence>
<dbReference type="InterPro" id="IPR032675">
    <property type="entry name" value="LRR_dom_sf"/>
</dbReference>
<dbReference type="InterPro" id="IPR044974">
    <property type="entry name" value="Disease_R_plants"/>
</dbReference>
<evidence type="ECO:0000313" key="3">
    <source>
        <dbReference type="EMBL" id="KAG6422813.1"/>
    </source>
</evidence>
<dbReference type="PANTHER" id="PTHR23155:SF1152">
    <property type="entry name" value="AAA+ ATPASE DOMAIN-CONTAINING PROTEIN"/>
    <property type="match status" value="1"/>
</dbReference>
<keyword evidence="4" id="KW-1185">Reference proteome</keyword>
<evidence type="ECO:0000259" key="2">
    <source>
        <dbReference type="Pfam" id="PF23598"/>
    </source>
</evidence>
<dbReference type="Pfam" id="PF23598">
    <property type="entry name" value="LRR_14"/>
    <property type="match status" value="1"/>
</dbReference>
<protein>
    <recommendedName>
        <fullName evidence="2">Disease resistance R13L4/SHOC-2-like LRR domain-containing protein</fullName>
    </recommendedName>
</protein>
<dbReference type="AlphaFoldDB" id="A0A8X8XZ42"/>
<reference evidence="3" key="2">
    <citation type="submission" date="2020-08" db="EMBL/GenBank/DDBJ databases">
        <title>Plant Genome Project.</title>
        <authorList>
            <person name="Zhang R.-G."/>
        </authorList>
    </citation>
    <scope>NUCLEOTIDE SEQUENCE</scope>
    <source>
        <strain evidence="3">Huo1</strain>
        <tissue evidence="3">Leaf</tissue>
    </source>
</reference>
<evidence type="ECO:0000313" key="4">
    <source>
        <dbReference type="Proteomes" id="UP000298416"/>
    </source>
</evidence>
<dbReference type="Gene3D" id="1.20.5.4130">
    <property type="match status" value="1"/>
</dbReference>
<reference evidence="3" key="1">
    <citation type="submission" date="2018-01" db="EMBL/GenBank/DDBJ databases">
        <authorList>
            <person name="Mao J.F."/>
        </authorList>
    </citation>
    <scope>NUCLEOTIDE SEQUENCE</scope>
    <source>
        <strain evidence="3">Huo1</strain>
        <tissue evidence="3">Leaf</tissue>
    </source>
</reference>
<name>A0A8X8XZ42_SALSN</name>
<accession>A0A8X8XZ42</accession>
<dbReference type="EMBL" id="PNBA02000005">
    <property type="protein sequence ID" value="KAG6422813.1"/>
    <property type="molecule type" value="Genomic_DNA"/>
</dbReference>
<dbReference type="InterPro" id="IPR055414">
    <property type="entry name" value="LRR_R13L4/SHOC2-like"/>
</dbReference>
<proteinExistence type="predicted"/>
<dbReference type="GO" id="GO:0005737">
    <property type="term" value="C:cytoplasm"/>
    <property type="evidence" value="ECO:0007669"/>
    <property type="project" value="UniProtKB-SubCell"/>
</dbReference>
<dbReference type="PANTHER" id="PTHR23155">
    <property type="entry name" value="DISEASE RESISTANCE PROTEIN RP"/>
    <property type="match status" value="1"/>
</dbReference>
<dbReference type="Gene3D" id="3.80.10.10">
    <property type="entry name" value="Ribonuclease Inhibitor"/>
    <property type="match status" value="1"/>
</dbReference>
<dbReference type="GO" id="GO:0098542">
    <property type="term" value="P:defense response to other organism"/>
    <property type="evidence" value="ECO:0007669"/>
    <property type="project" value="TreeGrafter"/>
</dbReference>
<dbReference type="Proteomes" id="UP000298416">
    <property type="component" value="Unassembled WGS sequence"/>
</dbReference>
<comment type="caution">
    <text evidence="3">The sequence shown here is derived from an EMBL/GenBank/DDBJ whole genome shotgun (WGS) entry which is preliminary data.</text>
</comment>
<gene>
    <name evidence="3" type="ORF">SASPL_113194</name>
</gene>
<keyword evidence="1" id="KW-0677">Repeat</keyword>
<sequence>MAYNLQPLITILEGILDPHQPRWIVDENNPQLQSLFDKATSLQNLLHSNSSFTKLDTQIREVTHQAEDILESHMVHHMLSGSDCVRFTLSTPDLQQVTRHLDSLMEQAEKLLEMGDEKMLRDLDSSMEQLKLVDKKMPSSSSSISKSAVLVGIDEDLMQLKDRLIEAEDWLKSLVDRNLFMVRLYQYGQPKSYSMHDMLRDLCIRKCDEDKFMNGPNKFTFSNPRRMIFHTSDEMEDVNDSTESMSLTRSVIYIGFRRAKFPSGALCAARLLRVLDLTDTSFDSFSTKIFEFVNLRFLCVHGRFSIPRGISRLWNLQTLIARYCKFDEPAELWKLSELRHLEVDGIELLKDEAMKYSVLKKLQSIASVKVRKDEATSLDGFLKSVPNIKQLFHGNLKGVFSGVEDEIVDEIHEEIGNAVIQYETLQRRVGGVEIRGRVGENSAGGEEYCGGCRELGR</sequence>
<organism evidence="3">
    <name type="scientific">Salvia splendens</name>
    <name type="common">Scarlet sage</name>
    <dbReference type="NCBI Taxonomy" id="180675"/>
    <lineage>
        <taxon>Eukaryota</taxon>
        <taxon>Viridiplantae</taxon>
        <taxon>Streptophyta</taxon>
        <taxon>Embryophyta</taxon>
        <taxon>Tracheophyta</taxon>
        <taxon>Spermatophyta</taxon>
        <taxon>Magnoliopsida</taxon>
        <taxon>eudicotyledons</taxon>
        <taxon>Gunneridae</taxon>
        <taxon>Pentapetalae</taxon>
        <taxon>asterids</taxon>
        <taxon>lamiids</taxon>
        <taxon>Lamiales</taxon>
        <taxon>Lamiaceae</taxon>
        <taxon>Nepetoideae</taxon>
        <taxon>Mentheae</taxon>
        <taxon>Salviinae</taxon>
        <taxon>Salvia</taxon>
        <taxon>Salvia subgen. Calosphace</taxon>
        <taxon>core Calosphace</taxon>
    </lineage>
</organism>